<evidence type="ECO:0000313" key="1">
    <source>
        <dbReference type="EMBL" id="KKN10579.1"/>
    </source>
</evidence>
<proteinExistence type="predicted"/>
<name>A0A0F9MY25_9ZZZZ</name>
<dbReference type="AlphaFoldDB" id="A0A0F9MY25"/>
<protein>
    <submittedName>
        <fullName evidence="1">Uncharacterized protein</fullName>
    </submittedName>
</protein>
<comment type="caution">
    <text evidence="1">The sequence shown here is derived from an EMBL/GenBank/DDBJ whole genome shotgun (WGS) entry which is preliminary data.</text>
</comment>
<organism evidence="1">
    <name type="scientific">marine sediment metagenome</name>
    <dbReference type="NCBI Taxonomy" id="412755"/>
    <lineage>
        <taxon>unclassified sequences</taxon>
        <taxon>metagenomes</taxon>
        <taxon>ecological metagenomes</taxon>
    </lineage>
</organism>
<dbReference type="EMBL" id="LAZR01004232">
    <property type="protein sequence ID" value="KKN10579.1"/>
    <property type="molecule type" value="Genomic_DNA"/>
</dbReference>
<reference evidence="1" key="1">
    <citation type="journal article" date="2015" name="Nature">
        <title>Complex archaea that bridge the gap between prokaryotes and eukaryotes.</title>
        <authorList>
            <person name="Spang A."/>
            <person name="Saw J.H."/>
            <person name="Jorgensen S.L."/>
            <person name="Zaremba-Niedzwiedzka K."/>
            <person name="Martijn J."/>
            <person name="Lind A.E."/>
            <person name="van Eijk R."/>
            <person name="Schleper C."/>
            <person name="Guy L."/>
            <person name="Ettema T.J."/>
        </authorList>
    </citation>
    <scope>NUCLEOTIDE SEQUENCE</scope>
</reference>
<gene>
    <name evidence="1" type="ORF">LCGC14_1035180</name>
</gene>
<sequence length="86" mass="9687">MCVSDGAPKHPDNKKVNDDVREGANALWELFQENNAVFVADPDFDKELEKFLKQHRITRNAKPSSNQDEYTKVVESGLKAQPSIVS</sequence>
<accession>A0A0F9MY25</accession>